<dbReference type="SUPFAM" id="SSF53756">
    <property type="entry name" value="UDP-Glycosyltransferase/glycogen phosphorylase"/>
    <property type="match status" value="1"/>
</dbReference>
<feature type="compositionally biased region" description="Basic and acidic residues" evidence="1">
    <location>
        <begin position="320"/>
        <end position="332"/>
    </location>
</feature>
<feature type="non-terminal residue" evidence="2">
    <location>
        <position position="1"/>
    </location>
</feature>
<organism evidence="2 3">
    <name type="scientific">Candidatus Ruania gallistercoris</name>
    <dbReference type="NCBI Taxonomy" id="2838746"/>
    <lineage>
        <taxon>Bacteria</taxon>
        <taxon>Bacillati</taxon>
        <taxon>Actinomycetota</taxon>
        <taxon>Actinomycetes</taxon>
        <taxon>Micrococcales</taxon>
        <taxon>Ruaniaceae</taxon>
        <taxon>Ruania</taxon>
    </lineage>
</organism>
<dbReference type="Proteomes" id="UP000824037">
    <property type="component" value="Unassembled WGS sequence"/>
</dbReference>
<keyword evidence="2" id="KW-0328">Glycosyltransferase</keyword>
<accession>A0A9D2EET7</accession>
<evidence type="ECO:0000313" key="3">
    <source>
        <dbReference type="Proteomes" id="UP000824037"/>
    </source>
</evidence>
<dbReference type="Gene3D" id="3.40.50.2000">
    <property type="entry name" value="Glycogen Phosphorylase B"/>
    <property type="match status" value="1"/>
</dbReference>
<dbReference type="GO" id="GO:0016757">
    <property type="term" value="F:glycosyltransferase activity"/>
    <property type="evidence" value="ECO:0007669"/>
    <property type="project" value="UniProtKB-KW"/>
</dbReference>
<reference evidence="2" key="2">
    <citation type="submission" date="2021-04" db="EMBL/GenBank/DDBJ databases">
        <authorList>
            <person name="Gilroy R."/>
        </authorList>
    </citation>
    <scope>NUCLEOTIDE SEQUENCE</scope>
    <source>
        <strain evidence="2">ChiGjej4B4-7305</strain>
    </source>
</reference>
<proteinExistence type="predicted"/>
<keyword evidence="2" id="KW-0808">Transferase</keyword>
<gene>
    <name evidence="2" type="ORF">H9815_09515</name>
</gene>
<evidence type="ECO:0000256" key="1">
    <source>
        <dbReference type="SAM" id="MobiDB-lite"/>
    </source>
</evidence>
<feature type="compositionally biased region" description="Pro residues" evidence="1">
    <location>
        <begin position="303"/>
        <end position="313"/>
    </location>
</feature>
<dbReference type="AlphaFoldDB" id="A0A9D2EET7"/>
<sequence>LCAPVRSLLAGGAVEWVHLDERAHLGTLLLRDPAILQYPPQITGAVRPQQLLIVANQAPAERDGSDPRYVPADVSAHARELFGVDPQWVPQSPTLRRELERTGGADLTDWDNPGVIDADHWHVRPARPPGRALVVGRYSRDEPIKFPASAEELLTGYGFGPDVRVRMMGATGTVPQLLRAAGRSDRVPGNWELESYQAQPVREFLAGLDIFLYLDHPRATEGFGRVILEAAASGVLTIVSPKHRDTFGDTVLYAEPDEVVALVHRWVADPAAYATQVEHSRSRVAERFGYTRFTAQIRSLPGEQPPAPEPPHGPGWWVRRSSDPHEPLPEHDGATQQVISLTVRTPADGQRGDRLHLVHPRTATAQEIRLALAAALAEAEQTAPSSPVVP</sequence>
<reference evidence="2" key="1">
    <citation type="journal article" date="2021" name="PeerJ">
        <title>Extensive microbial diversity within the chicken gut microbiome revealed by metagenomics and culture.</title>
        <authorList>
            <person name="Gilroy R."/>
            <person name="Ravi A."/>
            <person name="Getino M."/>
            <person name="Pursley I."/>
            <person name="Horton D.L."/>
            <person name="Alikhan N.F."/>
            <person name="Baker D."/>
            <person name="Gharbi K."/>
            <person name="Hall N."/>
            <person name="Watson M."/>
            <person name="Adriaenssens E.M."/>
            <person name="Foster-Nyarko E."/>
            <person name="Jarju S."/>
            <person name="Secka A."/>
            <person name="Antonio M."/>
            <person name="Oren A."/>
            <person name="Chaudhuri R.R."/>
            <person name="La Ragione R."/>
            <person name="Hildebrand F."/>
            <person name="Pallen M.J."/>
        </authorList>
    </citation>
    <scope>NUCLEOTIDE SEQUENCE</scope>
    <source>
        <strain evidence="2">ChiGjej4B4-7305</strain>
    </source>
</reference>
<name>A0A9D2EET7_9MICO</name>
<evidence type="ECO:0000313" key="2">
    <source>
        <dbReference type="EMBL" id="HIZ36002.1"/>
    </source>
</evidence>
<dbReference type="EMBL" id="DXBY01000162">
    <property type="protein sequence ID" value="HIZ36002.1"/>
    <property type="molecule type" value="Genomic_DNA"/>
</dbReference>
<dbReference type="EC" id="2.4.-.-" evidence="2"/>
<feature type="region of interest" description="Disordered" evidence="1">
    <location>
        <begin position="300"/>
        <end position="332"/>
    </location>
</feature>
<dbReference type="Pfam" id="PF13692">
    <property type="entry name" value="Glyco_trans_1_4"/>
    <property type="match status" value="1"/>
</dbReference>
<protein>
    <submittedName>
        <fullName evidence="2">Glycosyltransferase</fullName>
        <ecNumber evidence="2">2.4.-.-</ecNumber>
    </submittedName>
</protein>
<comment type="caution">
    <text evidence="2">The sequence shown here is derived from an EMBL/GenBank/DDBJ whole genome shotgun (WGS) entry which is preliminary data.</text>
</comment>